<protein>
    <recommendedName>
        <fullName evidence="1">WSC domain-containing protein</fullName>
    </recommendedName>
</protein>
<name>A0A816VMZ2_9BILA</name>
<dbReference type="EMBL" id="CAJOBF010016578">
    <property type="protein sequence ID" value="CAF4356041.1"/>
    <property type="molecule type" value="Genomic_DNA"/>
</dbReference>
<dbReference type="Proteomes" id="UP000663887">
    <property type="component" value="Unassembled WGS sequence"/>
</dbReference>
<feature type="non-terminal residue" evidence="2">
    <location>
        <position position="206"/>
    </location>
</feature>
<dbReference type="InterPro" id="IPR002889">
    <property type="entry name" value="WSC_carb-bd"/>
</dbReference>
<dbReference type="EMBL" id="CAJNRG010010461">
    <property type="protein sequence ID" value="CAF2122943.1"/>
    <property type="molecule type" value="Genomic_DNA"/>
</dbReference>
<evidence type="ECO:0000313" key="2">
    <source>
        <dbReference type="EMBL" id="CAF2122943.1"/>
    </source>
</evidence>
<feature type="domain" description="WSC" evidence="1">
    <location>
        <begin position="38"/>
        <end position="140"/>
    </location>
</feature>
<evidence type="ECO:0000313" key="3">
    <source>
        <dbReference type="EMBL" id="CAF4356041.1"/>
    </source>
</evidence>
<dbReference type="Proteomes" id="UP000663842">
    <property type="component" value="Unassembled WGS sequence"/>
</dbReference>
<reference evidence="2" key="1">
    <citation type="submission" date="2021-02" db="EMBL/GenBank/DDBJ databases">
        <authorList>
            <person name="Nowell W R."/>
        </authorList>
    </citation>
    <scope>NUCLEOTIDE SEQUENCE</scope>
</reference>
<evidence type="ECO:0000313" key="4">
    <source>
        <dbReference type="Proteomes" id="UP000663887"/>
    </source>
</evidence>
<dbReference type="PROSITE" id="PS51212">
    <property type="entry name" value="WSC"/>
    <property type="match status" value="1"/>
</dbReference>
<feature type="non-terminal residue" evidence="2">
    <location>
        <position position="1"/>
    </location>
</feature>
<accession>A0A816VMZ2</accession>
<dbReference type="AlphaFoldDB" id="A0A816VMZ2"/>
<gene>
    <name evidence="3" type="ORF">UXM345_LOCUS36254</name>
    <name evidence="2" type="ORF">XDN619_LOCUS23126</name>
</gene>
<comment type="caution">
    <text evidence="2">The sequence shown here is derived from an EMBL/GenBank/DDBJ whole genome shotgun (WGS) entry which is preliminary data.</text>
</comment>
<organism evidence="2 4">
    <name type="scientific">Rotaria magnacalcarata</name>
    <dbReference type="NCBI Taxonomy" id="392030"/>
    <lineage>
        <taxon>Eukaryota</taxon>
        <taxon>Metazoa</taxon>
        <taxon>Spiralia</taxon>
        <taxon>Gnathifera</taxon>
        <taxon>Rotifera</taxon>
        <taxon>Eurotatoria</taxon>
        <taxon>Bdelloidea</taxon>
        <taxon>Philodinida</taxon>
        <taxon>Philodinidae</taxon>
        <taxon>Rotaria</taxon>
    </lineage>
</organism>
<proteinExistence type="predicted"/>
<evidence type="ECO:0000259" key="1">
    <source>
        <dbReference type="PROSITE" id="PS51212"/>
    </source>
</evidence>
<sequence>NQHEYCGNNNTVVATSINRMSSLFRYSSAIQLTPSYPDFIYDTCLSVDTARQSKMFQFYLNRADDVHPRYCLELCTKYEQKYALLNANKCLCTNIQIQTRETDSWSLHQDNNCTEQCLGNYLYSCGNINNSSIYSVYSMQLNCPPDFQNAQDGQRCVHADAIETTTSFTKAQSHCESVGSMIAKMNDVLEIQHLLPKSTLTGGGFG</sequence>